<dbReference type="PANTHER" id="PTHR21682">
    <property type="entry name" value="COILED-COIL DOMAIN-CONTAINING PROTEIN 149"/>
    <property type="match status" value="1"/>
</dbReference>
<feature type="region of interest" description="Disordered" evidence="4">
    <location>
        <begin position="252"/>
        <end position="315"/>
    </location>
</feature>
<feature type="compositionally biased region" description="Polar residues" evidence="4">
    <location>
        <begin position="294"/>
        <end position="306"/>
    </location>
</feature>
<comment type="similarity">
    <text evidence="1">Belongs to the CCDC149 family.</text>
</comment>
<evidence type="ECO:0000256" key="3">
    <source>
        <dbReference type="SAM" id="Coils"/>
    </source>
</evidence>
<evidence type="ECO:0000313" key="6">
    <source>
        <dbReference type="Proteomes" id="UP000699462"/>
    </source>
</evidence>
<protein>
    <recommendedName>
        <fullName evidence="7">Coiled-coil domain-containing protein 149</fullName>
    </recommendedName>
</protein>
<sequence length="315" mass="36031">MIDERLFAEVDLLKNDLAVACQKLESKSQAVVIVHDALRKCQEERDGFKRMAEQVMNRYQLLRKTLGQGSQWGTMSIKGLSQLSNKQLASLLVESREANNALQQELTDMKSKLCDTMGDVRLLREQLKARSPDHNPAEHSRLTAIEKQHVVLYIEKLTEQIKELQQELARCSDEKQELIIERDIYRNKCDRLNNELNYILNGDGRKIVDIDALIMEKKSIKYRLDAVEEEKRLAMATLSKYQRIIERKMPKSSSVSSDCPFTPNDSPSHLTKVTSCETDSLRRMPSTDSDHQSQHGQGTEQPTDSSVEPKRTGDN</sequence>
<evidence type="ECO:0000256" key="1">
    <source>
        <dbReference type="ARBA" id="ARBA00005872"/>
    </source>
</evidence>
<feature type="coiled-coil region" evidence="3">
    <location>
        <begin position="85"/>
        <end position="112"/>
    </location>
</feature>
<evidence type="ECO:0000256" key="4">
    <source>
        <dbReference type="SAM" id="MobiDB-lite"/>
    </source>
</evidence>
<reference evidence="5 6" key="1">
    <citation type="submission" date="2019-07" db="EMBL/GenBank/DDBJ databases">
        <title>Annotation for the trematode Paragonimus westermani.</title>
        <authorList>
            <person name="Choi Y.-J."/>
        </authorList>
    </citation>
    <scope>NUCLEOTIDE SEQUENCE [LARGE SCALE GENOMIC DNA]</scope>
    <source>
        <strain evidence="5">180907_Pwestermani</strain>
    </source>
</reference>
<dbReference type="Pfam" id="PF09789">
    <property type="entry name" value="CC149"/>
    <property type="match status" value="1"/>
</dbReference>
<evidence type="ECO:0008006" key="7">
    <source>
        <dbReference type="Google" id="ProtNLM"/>
    </source>
</evidence>
<keyword evidence="6" id="KW-1185">Reference proteome</keyword>
<gene>
    <name evidence="5" type="ORF">P879_06658</name>
</gene>
<feature type="coiled-coil region" evidence="3">
    <location>
        <begin position="147"/>
        <end position="230"/>
    </location>
</feature>
<dbReference type="Proteomes" id="UP000699462">
    <property type="component" value="Unassembled WGS sequence"/>
</dbReference>
<evidence type="ECO:0000313" key="5">
    <source>
        <dbReference type="EMBL" id="KAF8565211.1"/>
    </source>
</evidence>
<accession>A0A8T0DEJ6</accession>
<dbReference type="InterPro" id="IPR019179">
    <property type="entry name" value="CC149"/>
</dbReference>
<dbReference type="EMBL" id="JTDF01007162">
    <property type="protein sequence ID" value="KAF8565211.1"/>
    <property type="molecule type" value="Genomic_DNA"/>
</dbReference>
<name>A0A8T0DEJ6_9TREM</name>
<proteinExistence type="inferred from homology"/>
<dbReference type="PANTHER" id="PTHR21682:SF2">
    <property type="entry name" value="COILED-COIL DOMAIN-CONTAINING PROTEIN 149"/>
    <property type="match status" value="1"/>
</dbReference>
<dbReference type="OrthoDB" id="5917629at2759"/>
<comment type="caution">
    <text evidence="5">The sequence shown here is derived from an EMBL/GenBank/DDBJ whole genome shotgun (WGS) entry which is preliminary data.</text>
</comment>
<dbReference type="AlphaFoldDB" id="A0A8T0DEJ6"/>
<keyword evidence="2 3" id="KW-0175">Coiled coil</keyword>
<evidence type="ECO:0000256" key="2">
    <source>
        <dbReference type="ARBA" id="ARBA00023054"/>
    </source>
</evidence>
<feature type="compositionally biased region" description="Polar residues" evidence="4">
    <location>
        <begin position="252"/>
        <end position="278"/>
    </location>
</feature>
<organism evidence="5 6">
    <name type="scientific">Paragonimus westermani</name>
    <dbReference type="NCBI Taxonomy" id="34504"/>
    <lineage>
        <taxon>Eukaryota</taxon>
        <taxon>Metazoa</taxon>
        <taxon>Spiralia</taxon>
        <taxon>Lophotrochozoa</taxon>
        <taxon>Platyhelminthes</taxon>
        <taxon>Trematoda</taxon>
        <taxon>Digenea</taxon>
        <taxon>Plagiorchiida</taxon>
        <taxon>Troglotremata</taxon>
        <taxon>Troglotrematidae</taxon>
        <taxon>Paragonimus</taxon>
    </lineage>
</organism>